<dbReference type="GeneTree" id="ENSGT01140000282496"/>
<dbReference type="PRINTS" id="PR00245">
    <property type="entry name" value="OLFACTORYR"/>
</dbReference>
<keyword evidence="15" id="KW-1185">Reference proteome</keyword>
<evidence type="ECO:0000256" key="7">
    <source>
        <dbReference type="ARBA" id="ARBA00023040"/>
    </source>
</evidence>
<evidence type="ECO:0000256" key="8">
    <source>
        <dbReference type="ARBA" id="ARBA00023136"/>
    </source>
</evidence>
<accession>A0A8D0KLI4</accession>
<dbReference type="PROSITE" id="PS50262">
    <property type="entry name" value="G_PROTEIN_RECEP_F1_2"/>
    <property type="match status" value="1"/>
</dbReference>
<evidence type="ECO:0000256" key="4">
    <source>
        <dbReference type="ARBA" id="ARBA00022692"/>
    </source>
</evidence>
<dbReference type="CDD" id="cd15431">
    <property type="entry name" value="7tmA_OR13H-like"/>
    <property type="match status" value="1"/>
</dbReference>
<dbReference type="Gene3D" id="1.20.1070.10">
    <property type="entry name" value="Rhodopsin 7-helix transmembrane proteins"/>
    <property type="match status" value="1"/>
</dbReference>
<dbReference type="GO" id="GO:0004930">
    <property type="term" value="F:G protein-coupled receptor activity"/>
    <property type="evidence" value="ECO:0007669"/>
    <property type="project" value="UniProtKB-KW"/>
</dbReference>
<dbReference type="PRINTS" id="PR00237">
    <property type="entry name" value="GPCRRHODOPSN"/>
</dbReference>
<evidence type="ECO:0000256" key="2">
    <source>
        <dbReference type="ARBA" id="ARBA00022475"/>
    </source>
</evidence>
<sequence length="332" mass="37330">FDVTFYLFIYDTERIMTKNDTVMNEFILLGLSDHPRAQATMFWILLVAYLVTLLGNGLMVVLIIITSSLHTPMYFFLCNLSFLDIFYTTSSLPQVLVNSFTHQPTISFIRCVIQMYVSLFLGITECFLLAVMAYDRFAAVCSPLHYNLIMNKALCIQLASTSWVFALLLTLIAVLLQPTHFCGHNIINHFTCELQAFLKIACSDTSLNEILIVVNSFFVLIIPFCFILVTYLRIALAVIRIQSNKGKAFSTCSSHLTVVGIFYGSAMVMYLQPKSKYASDRDKVTSVFYGVVTPMLNPLIYSLRNKDVKGALKNLLGALVTQTHTHVAAMPP</sequence>
<dbReference type="GO" id="GO:0005886">
    <property type="term" value="C:plasma membrane"/>
    <property type="evidence" value="ECO:0007669"/>
    <property type="project" value="UniProtKB-SubCell"/>
</dbReference>
<dbReference type="GO" id="GO:0004984">
    <property type="term" value="F:olfactory receptor activity"/>
    <property type="evidence" value="ECO:0007669"/>
    <property type="project" value="InterPro"/>
</dbReference>
<keyword evidence="3 12" id="KW-0716">Sensory transduction</keyword>
<evidence type="ECO:0000256" key="5">
    <source>
        <dbReference type="ARBA" id="ARBA00022725"/>
    </source>
</evidence>
<keyword evidence="6 12" id="KW-1133">Transmembrane helix</keyword>
<feature type="transmembrane region" description="Helical" evidence="12">
    <location>
        <begin position="248"/>
        <end position="272"/>
    </location>
</feature>
<evidence type="ECO:0000256" key="6">
    <source>
        <dbReference type="ARBA" id="ARBA00022989"/>
    </source>
</evidence>
<dbReference type="InterPro" id="IPR000276">
    <property type="entry name" value="GPCR_Rhodpsn"/>
</dbReference>
<dbReference type="Ensembl" id="ENSSMRT00000029013.1">
    <property type="protein sequence ID" value="ENSSMRP00000024775.1"/>
    <property type="gene ID" value="ENSSMRG00000019154.1"/>
</dbReference>
<comment type="similarity">
    <text evidence="11">Belongs to the G-protein coupled receptor 1 family.</text>
</comment>
<feature type="domain" description="G-protein coupled receptors family 1 profile" evidence="13">
    <location>
        <begin position="55"/>
        <end position="301"/>
    </location>
</feature>
<name>A0A8D0KLI4_SALMN</name>
<feature type="transmembrane region" description="Helical" evidence="12">
    <location>
        <begin position="113"/>
        <end position="134"/>
    </location>
</feature>
<protein>
    <recommendedName>
        <fullName evidence="12">Olfactory receptor</fullName>
    </recommendedName>
</protein>
<reference evidence="14" key="1">
    <citation type="submission" date="2025-08" db="UniProtKB">
        <authorList>
            <consortium name="Ensembl"/>
        </authorList>
    </citation>
    <scope>IDENTIFICATION</scope>
</reference>
<keyword evidence="7 11" id="KW-0297">G-protein coupled receptor</keyword>
<keyword evidence="10 11" id="KW-0807">Transducer</keyword>
<evidence type="ECO:0000313" key="15">
    <source>
        <dbReference type="Proteomes" id="UP000694421"/>
    </source>
</evidence>
<dbReference type="AlphaFoldDB" id="A0A8D0KLI4"/>
<feature type="transmembrane region" description="Helical" evidence="12">
    <location>
        <begin position="210"/>
        <end position="236"/>
    </location>
</feature>
<evidence type="ECO:0000256" key="9">
    <source>
        <dbReference type="ARBA" id="ARBA00023170"/>
    </source>
</evidence>
<keyword evidence="4 11" id="KW-0812">Transmembrane</keyword>
<dbReference type="PANTHER" id="PTHR26453">
    <property type="entry name" value="OLFACTORY RECEPTOR"/>
    <property type="match status" value="1"/>
</dbReference>
<feature type="transmembrane region" description="Helical" evidence="12">
    <location>
        <begin position="41"/>
        <end position="66"/>
    </location>
</feature>
<feature type="transmembrane region" description="Helical" evidence="12">
    <location>
        <begin position="154"/>
        <end position="176"/>
    </location>
</feature>
<dbReference type="FunFam" id="1.20.1070.10:FF:000005">
    <property type="entry name" value="Olfactory receptor"/>
    <property type="match status" value="1"/>
</dbReference>
<keyword evidence="8 12" id="KW-0472">Membrane</keyword>
<keyword evidence="9 11" id="KW-0675">Receptor</keyword>
<evidence type="ECO:0000256" key="12">
    <source>
        <dbReference type="RuleBase" id="RU363047"/>
    </source>
</evidence>
<reference evidence="14" key="2">
    <citation type="submission" date="2025-09" db="UniProtKB">
        <authorList>
            <consortium name="Ensembl"/>
        </authorList>
    </citation>
    <scope>IDENTIFICATION</scope>
</reference>
<dbReference type="Pfam" id="PF13853">
    <property type="entry name" value="7tm_4"/>
    <property type="match status" value="1"/>
</dbReference>
<dbReference type="InterPro" id="IPR000725">
    <property type="entry name" value="Olfact_rcpt"/>
</dbReference>
<evidence type="ECO:0000256" key="1">
    <source>
        <dbReference type="ARBA" id="ARBA00004651"/>
    </source>
</evidence>
<feature type="transmembrane region" description="Helical" evidence="12">
    <location>
        <begin position="284"/>
        <end position="303"/>
    </location>
</feature>
<proteinExistence type="inferred from homology"/>
<evidence type="ECO:0000313" key="14">
    <source>
        <dbReference type="Ensembl" id="ENSSMRP00000024775.1"/>
    </source>
</evidence>
<dbReference type="SUPFAM" id="SSF81321">
    <property type="entry name" value="Family A G protein-coupled receptor-like"/>
    <property type="match status" value="1"/>
</dbReference>
<comment type="subcellular location">
    <subcellularLocation>
        <location evidence="1 12">Cell membrane</location>
        <topology evidence="1 12">Multi-pass membrane protein</topology>
    </subcellularLocation>
</comment>
<dbReference type="PROSITE" id="PS00237">
    <property type="entry name" value="G_PROTEIN_RECEP_F1_1"/>
    <property type="match status" value="1"/>
</dbReference>
<dbReference type="InterPro" id="IPR017452">
    <property type="entry name" value="GPCR_Rhodpsn_7TM"/>
</dbReference>
<evidence type="ECO:0000256" key="10">
    <source>
        <dbReference type="ARBA" id="ARBA00023224"/>
    </source>
</evidence>
<evidence type="ECO:0000259" key="13">
    <source>
        <dbReference type="PROSITE" id="PS50262"/>
    </source>
</evidence>
<organism evidence="14 15">
    <name type="scientific">Salvator merianae</name>
    <name type="common">Argentine black and white tegu</name>
    <name type="synonym">Tupinambis merianae</name>
    <dbReference type="NCBI Taxonomy" id="96440"/>
    <lineage>
        <taxon>Eukaryota</taxon>
        <taxon>Metazoa</taxon>
        <taxon>Chordata</taxon>
        <taxon>Craniata</taxon>
        <taxon>Vertebrata</taxon>
        <taxon>Euteleostomi</taxon>
        <taxon>Lepidosauria</taxon>
        <taxon>Squamata</taxon>
        <taxon>Bifurcata</taxon>
        <taxon>Unidentata</taxon>
        <taxon>Episquamata</taxon>
        <taxon>Laterata</taxon>
        <taxon>Teiioidea</taxon>
        <taxon>Teiidae</taxon>
        <taxon>Salvator</taxon>
    </lineage>
</organism>
<dbReference type="OMA" id="IIIMYMV"/>
<dbReference type="Proteomes" id="UP000694421">
    <property type="component" value="Unplaced"/>
</dbReference>
<evidence type="ECO:0000256" key="11">
    <source>
        <dbReference type="RuleBase" id="RU000688"/>
    </source>
</evidence>
<keyword evidence="2 12" id="KW-1003">Cell membrane</keyword>
<evidence type="ECO:0000256" key="3">
    <source>
        <dbReference type="ARBA" id="ARBA00022606"/>
    </source>
</evidence>
<keyword evidence="5 12" id="KW-0552">Olfaction</keyword>
<feature type="transmembrane region" description="Helical" evidence="12">
    <location>
        <begin position="73"/>
        <end position="93"/>
    </location>
</feature>